<evidence type="ECO:0000259" key="1">
    <source>
        <dbReference type="Pfam" id="PF12274"/>
    </source>
</evidence>
<dbReference type="Pfam" id="PF12274">
    <property type="entry name" value="DUF3615"/>
    <property type="match status" value="1"/>
</dbReference>
<keyword evidence="3" id="KW-1185">Reference proteome</keyword>
<reference evidence="2 3" key="1">
    <citation type="journal article" date="2019" name="Sci. Rep.">
        <title>A high-quality genome of Eragrostis curvula grass provides insights into Poaceae evolution and supports new strategies to enhance forage quality.</title>
        <authorList>
            <person name="Carballo J."/>
            <person name="Santos B.A.C.M."/>
            <person name="Zappacosta D."/>
            <person name="Garbus I."/>
            <person name="Selva J.P."/>
            <person name="Gallo C.A."/>
            <person name="Diaz A."/>
            <person name="Albertini E."/>
            <person name="Caccamo M."/>
            <person name="Echenique V."/>
        </authorList>
    </citation>
    <scope>NUCLEOTIDE SEQUENCE [LARGE SCALE GENOMIC DNA]</scope>
    <source>
        <strain evidence="3">cv. Victoria</strain>
        <tissue evidence="2">Leaf</tissue>
    </source>
</reference>
<dbReference type="Proteomes" id="UP000324897">
    <property type="component" value="Chromosome 2"/>
</dbReference>
<evidence type="ECO:0000313" key="3">
    <source>
        <dbReference type="Proteomes" id="UP000324897"/>
    </source>
</evidence>
<dbReference type="PANTHER" id="PTHR33326">
    <property type="entry name" value="OS05G0543800 PROTEIN"/>
    <property type="match status" value="1"/>
</dbReference>
<dbReference type="PANTHER" id="PTHR33326:SF14">
    <property type="entry name" value="EXPRESSED PROTEIN"/>
    <property type="match status" value="1"/>
</dbReference>
<dbReference type="AlphaFoldDB" id="A0A5J9UU05"/>
<dbReference type="OrthoDB" id="696073at2759"/>
<protein>
    <recommendedName>
        <fullName evidence="1">DUF3615 domain-containing protein</fullName>
    </recommendedName>
</protein>
<organism evidence="2 3">
    <name type="scientific">Eragrostis curvula</name>
    <name type="common">weeping love grass</name>
    <dbReference type="NCBI Taxonomy" id="38414"/>
    <lineage>
        <taxon>Eukaryota</taxon>
        <taxon>Viridiplantae</taxon>
        <taxon>Streptophyta</taxon>
        <taxon>Embryophyta</taxon>
        <taxon>Tracheophyta</taxon>
        <taxon>Spermatophyta</taxon>
        <taxon>Magnoliopsida</taxon>
        <taxon>Liliopsida</taxon>
        <taxon>Poales</taxon>
        <taxon>Poaceae</taxon>
        <taxon>PACMAD clade</taxon>
        <taxon>Chloridoideae</taxon>
        <taxon>Eragrostideae</taxon>
        <taxon>Eragrostidinae</taxon>
        <taxon>Eragrostis</taxon>
    </lineage>
</organism>
<comment type="caution">
    <text evidence="2">The sequence shown here is derived from an EMBL/GenBank/DDBJ whole genome shotgun (WGS) entry which is preliminary data.</text>
</comment>
<dbReference type="EMBL" id="RWGY01000013">
    <property type="protein sequence ID" value="TVU27116.1"/>
    <property type="molecule type" value="Genomic_DNA"/>
</dbReference>
<name>A0A5J9UU05_9POAL</name>
<dbReference type="InterPro" id="IPR022059">
    <property type="entry name" value="DUF3615"/>
</dbReference>
<accession>A0A5J9UU05</accession>
<dbReference type="Gramene" id="TVU27116">
    <property type="protein sequence ID" value="TVU27116"/>
    <property type="gene ID" value="EJB05_29696"/>
</dbReference>
<proteinExistence type="predicted"/>
<feature type="domain" description="DUF3615" evidence="1">
    <location>
        <begin position="347"/>
        <end position="435"/>
    </location>
</feature>
<feature type="non-terminal residue" evidence="2">
    <location>
        <position position="1"/>
    </location>
</feature>
<evidence type="ECO:0000313" key="2">
    <source>
        <dbReference type="EMBL" id="TVU27116.1"/>
    </source>
</evidence>
<sequence length="469" mass="52051">DETALVNGGISSDVRRLAAASTPRSAATPPRAVRLCLSGAGGNAAPLREGEAALWDKAKERDEAALYSRRRDQEELSSRRIAVLDGPSSVEKGVSTTAKRPGEIKPARRFSMIPSHSSAEVQGPEEEDVLSILFRDDVDSDLHKEELPDWMSHLFQKLDLEVNEDSICSTGKVTQVETETHPLGEDDISSEIHLSSELKDSFMFQKMDSEANEDIYCSFGDVTHVDTNQLVDGGFSAEIHGPSEAKDSTMDKVDASGLDDDSALLGWIVGLLKRGGHDDVLSQFDLDQVETNSMCYDVPDEVTDLDMDVEDSHKSMKRVSHKETLEKGIKWMSEECFLAFTKSEERNRFEGIEHKFGELRSQCLSIEAYDKIFHHYNFTIEAKHGGSDAWSSGLYFAEVKQLFGLKSYFCCLLEPLDDGWCYGCQNQNVGDLQHPSKGGYEEGHADICWPFVDQTDSDSDDDCGLGYIT</sequence>
<gene>
    <name evidence="2" type="ORF">EJB05_29696</name>
</gene>